<evidence type="ECO:0000313" key="2">
    <source>
        <dbReference type="EMBL" id="MFC5055884.1"/>
    </source>
</evidence>
<keyword evidence="3" id="KW-1185">Reference proteome</keyword>
<proteinExistence type="predicted"/>
<dbReference type="Proteomes" id="UP001595833">
    <property type="component" value="Unassembled WGS sequence"/>
</dbReference>
<feature type="compositionally biased region" description="Low complexity" evidence="1">
    <location>
        <begin position="1"/>
        <end position="10"/>
    </location>
</feature>
<name>A0ABV9Y2B9_9PSEU</name>
<comment type="caution">
    <text evidence="2">The sequence shown here is derived from an EMBL/GenBank/DDBJ whole genome shotgun (WGS) entry which is preliminary data.</text>
</comment>
<gene>
    <name evidence="2" type="ORF">ACFPFM_19245</name>
</gene>
<evidence type="ECO:0000256" key="1">
    <source>
        <dbReference type="SAM" id="MobiDB-lite"/>
    </source>
</evidence>
<organism evidence="2 3">
    <name type="scientific">Saccharothrix xinjiangensis</name>
    <dbReference type="NCBI Taxonomy" id="204798"/>
    <lineage>
        <taxon>Bacteria</taxon>
        <taxon>Bacillati</taxon>
        <taxon>Actinomycetota</taxon>
        <taxon>Actinomycetes</taxon>
        <taxon>Pseudonocardiales</taxon>
        <taxon>Pseudonocardiaceae</taxon>
        <taxon>Saccharothrix</taxon>
    </lineage>
</organism>
<reference evidence="3" key="1">
    <citation type="journal article" date="2019" name="Int. J. Syst. Evol. Microbiol.">
        <title>The Global Catalogue of Microorganisms (GCM) 10K type strain sequencing project: providing services to taxonomists for standard genome sequencing and annotation.</title>
        <authorList>
            <consortium name="The Broad Institute Genomics Platform"/>
            <consortium name="The Broad Institute Genome Sequencing Center for Infectious Disease"/>
            <person name="Wu L."/>
            <person name="Ma J."/>
        </authorList>
    </citation>
    <scope>NUCLEOTIDE SEQUENCE [LARGE SCALE GENOMIC DNA]</scope>
    <source>
        <strain evidence="3">KCTC 12848</strain>
    </source>
</reference>
<evidence type="ECO:0000313" key="3">
    <source>
        <dbReference type="Proteomes" id="UP001595833"/>
    </source>
</evidence>
<dbReference type="RefSeq" id="WP_344040813.1">
    <property type="nucleotide sequence ID" value="NZ_BAAAKE010000025.1"/>
</dbReference>
<protein>
    <submittedName>
        <fullName evidence="2">Uncharacterized protein</fullName>
    </submittedName>
</protein>
<accession>A0ABV9Y2B9</accession>
<feature type="region of interest" description="Disordered" evidence="1">
    <location>
        <begin position="1"/>
        <end position="22"/>
    </location>
</feature>
<sequence length="66" mass="6132">MAGDAVGAADGQDHDALGPQVAAARAAGVSTAIWSPTPSTSTTARASSARASARAVASVAAAGPVA</sequence>
<dbReference type="EMBL" id="JBHSJB010000017">
    <property type="protein sequence ID" value="MFC5055884.1"/>
    <property type="molecule type" value="Genomic_DNA"/>
</dbReference>